<name>A0AAC9K9Q9_9PROT</name>
<evidence type="ECO:0000256" key="1">
    <source>
        <dbReference type="SAM" id="Phobius"/>
    </source>
</evidence>
<gene>
    <name evidence="3" type="ORF">GbCGDNIH9_1311</name>
</gene>
<evidence type="ECO:0000259" key="2">
    <source>
        <dbReference type="Pfam" id="PF05425"/>
    </source>
</evidence>
<accession>A0AAC9K9Q9</accession>
<feature type="transmembrane region" description="Helical" evidence="1">
    <location>
        <begin position="72"/>
        <end position="98"/>
    </location>
</feature>
<keyword evidence="1" id="KW-1133">Transmembrane helix</keyword>
<keyword evidence="1" id="KW-0472">Membrane</keyword>
<dbReference type="AlphaFoldDB" id="A0AAC9K9Q9"/>
<evidence type="ECO:0000313" key="3">
    <source>
        <dbReference type="EMBL" id="APH54611.1"/>
    </source>
</evidence>
<protein>
    <recommendedName>
        <fullName evidence="2">Copper resistance protein D domain-containing protein</fullName>
    </recommendedName>
</protein>
<keyword evidence="1" id="KW-0812">Transmembrane</keyword>
<evidence type="ECO:0000313" key="4">
    <source>
        <dbReference type="Proteomes" id="UP000182373"/>
    </source>
</evidence>
<dbReference type="EMBL" id="CP018191">
    <property type="protein sequence ID" value="APH54611.1"/>
    <property type="molecule type" value="Genomic_DNA"/>
</dbReference>
<feature type="transmembrane region" description="Helical" evidence="1">
    <location>
        <begin position="150"/>
        <end position="172"/>
    </location>
</feature>
<proteinExistence type="predicted"/>
<reference evidence="4" key="1">
    <citation type="submission" date="2016-11" db="EMBL/GenBank/DDBJ databases">
        <title>Comparative genomic and phenotypic analysis of Granulibacter bethesdensis clinical isolates from patients with chronic granulomatous disease.</title>
        <authorList>
            <person name="Zarember K.A."/>
            <person name="Porcella S.F."/>
            <person name="Chu J."/>
            <person name="Ding L."/>
            <person name="Dahlstrom E."/>
            <person name="Barbian K."/>
            <person name="Martens C."/>
            <person name="Sykora L."/>
            <person name="Kramer S."/>
            <person name="Pettinato A.M."/>
            <person name="Hong H."/>
            <person name="Wald G."/>
            <person name="Berg L.J."/>
            <person name="Rogge L.S."/>
            <person name="Greenberg D.E."/>
            <person name="Falcone E.L."/>
            <person name="Neves J.F."/>
            <person name="Simoes M.J."/>
            <person name="Casal M."/>
            <person name="Rodriguez-Lopez F.C."/>
            <person name="Zelazny A."/>
            <person name="Gallin J.I."/>
            <person name="Holland S.M."/>
        </authorList>
    </citation>
    <scope>NUCLEOTIDE SEQUENCE [LARGE SCALE GENOMIC DNA]</scope>
    <source>
        <strain evidence="4">NIH9.1</strain>
    </source>
</reference>
<dbReference type="Proteomes" id="UP000182373">
    <property type="component" value="Chromosome"/>
</dbReference>
<dbReference type="Pfam" id="PF05425">
    <property type="entry name" value="CopD"/>
    <property type="match status" value="1"/>
</dbReference>
<feature type="transmembrane region" description="Helical" evidence="1">
    <location>
        <begin position="29"/>
        <end position="52"/>
    </location>
</feature>
<sequence length="173" mass="19051">MQSARSRLHCFQSTAPAHIKRGCYMLSSVLLAVHLLGTVLWVGGMIFALFVLRPHLILIQPAERTTFHMAVLGRFFALLRLAIPAILLSGFIMSFSLYGSFAHAPWQVHAMTLTGLIMACVYGAILSGPWRSLQNGAIPPASAFDRIRRLVHVNFGLGFITIIIACTIRTYIG</sequence>
<organism evidence="3 4">
    <name type="scientific">Granulibacter bethesdensis</name>
    <dbReference type="NCBI Taxonomy" id="364410"/>
    <lineage>
        <taxon>Bacteria</taxon>
        <taxon>Pseudomonadati</taxon>
        <taxon>Pseudomonadota</taxon>
        <taxon>Alphaproteobacteria</taxon>
        <taxon>Acetobacterales</taxon>
        <taxon>Acetobacteraceae</taxon>
        <taxon>Granulibacter</taxon>
    </lineage>
</organism>
<dbReference type="InterPro" id="IPR008457">
    <property type="entry name" value="Cu-R_CopD_dom"/>
</dbReference>
<dbReference type="GO" id="GO:0016020">
    <property type="term" value="C:membrane"/>
    <property type="evidence" value="ECO:0007669"/>
    <property type="project" value="InterPro"/>
</dbReference>
<feature type="transmembrane region" description="Helical" evidence="1">
    <location>
        <begin position="110"/>
        <end position="130"/>
    </location>
</feature>
<feature type="domain" description="Copper resistance protein D" evidence="2">
    <location>
        <begin position="70"/>
        <end position="167"/>
    </location>
</feature>